<evidence type="ECO:0000313" key="3">
    <source>
        <dbReference type="Proteomes" id="UP000092024"/>
    </source>
</evidence>
<evidence type="ECO:0000313" key="2">
    <source>
        <dbReference type="EMBL" id="OBR66526.1"/>
    </source>
</evidence>
<dbReference type="EMBL" id="LYPA01000046">
    <property type="protein sequence ID" value="OBR66526.1"/>
    <property type="molecule type" value="Genomic_DNA"/>
</dbReference>
<dbReference type="STRING" id="1844972.A7K91_03530"/>
<organism evidence="2 3">
    <name type="scientific">Paenibacillus oryzae</name>
    <dbReference type="NCBI Taxonomy" id="1844972"/>
    <lineage>
        <taxon>Bacteria</taxon>
        <taxon>Bacillati</taxon>
        <taxon>Bacillota</taxon>
        <taxon>Bacilli</taxon>
        <taxon>Bacillales</taxon>
        <taxon>Paenibacillaceae</taxon>
        <taxon>Paenibacillus</taxon>
    </lineage>
</organism>
<evidence type="ECO:0000256" key="1">
    <source>
        <dbReference type="SAM" id="MobiDB-lite"/>
    </source>
</evidence>
<dbReference type="Proteomes" id="UP000092024">
    <property type="component" value="Unassembled WGS sequence"/>
</dbReference>
<gene>
    <name evidence="2" type="ORF">A7K91_03530</name>
</gene>
<name>A0A1A5YLL7_9BACL</name>
<feature type="region of interest" description="Disordered" evidence="1">
    <location>
        <begin position="27"/>
        <end position="48"/>
    </location>
</feature>
<protein>
    <submittedName>
        <fullName evidence="2">Uncharacterized protein</fullName>
    </submittedName>
</protein>
<dbReference type="AlphaFoldDB" id="A0A1A5YLL7"/>
<sequence length="60" mass="6637">MSRAPRTCRVTFVCSMCLVMAIDSVERKGEGEKGIKRDKEGERGRKSPDVCLISSSIFNA</sequence>
<accession>A0A1A5YLL7</accession>
<comment type="caution">
    <text evidence="2">The sequence shown here is derived from an EMBL/GenBank/DDBJ whole genome shotgun (WGS) entry which is preliminary data.</text>
</comment>
<reference evidence="2 3" key="1">
    <citation type="submission" date="2016-05" db="EMBL/GenBank/DDBJ databases">
        <title>Paenibacillus oryzae. sp. nov., isolated from the rice root.</title>
        <authorList>
            <person name="Zhang J."/>
            <person name="Zhang X."/>
        </authorList>
    </citation>
    <scope>NUCLEOTIDE SEQUENCE [LARGE SCALE GENOMIC DNA]</scope>
    <source>
        <strain evidence="2 3">1DrF-4</strain>
    </source>
</reference>
<proteinExistence type="predicted"/>
<keyword evidence="3" id="KW-1185">Reference proteome</keyword>